<reference evidence="1 2" key="2">
    <citation type="journal article" date="2013" name="PLoS ONE">
        <title>Whole genome mapping and re-organization of the nuclear and mitochondrial genomes of Babesia microti isolates.</title>
        <authorList>
            <person name="Cornillot E."/>
            <person name="Dassouli A."/>
            <person name="Garg A."/>
            <person name="Pachikara N."/>
            <person name="Randazzo S."/>
            <person name="Depoix D."/>
            <person name="Carcy B."/>
            <person name="Delbecq S."/>
            <person name="Frutos R."/>
            <person name="Silva J.C."/>
            <person name="Sutton R."/>
            <person name="Krause P.J."/>
            <person name="Mamoun C.B."/>
        </authorList>
    </citation>
    <scope>NUCLEOTIDE SEQUENCE [LARGE SCALE GENOMIC DNA]</scope>
    <source>
        <strain evidence="1 2">RI</strain>
    </source>
</reference>
<keyword evidence="2" id="KW-1185">Reference proteome</keyword>
<dbReference type="EMBL" id="LN871598">
    <property type="protein sequence ID" value="CTQ41277.1"/>
    <property type="molecule type" value="Genomic_DNA"/>
</dbReference>
<evidence type="ECO:0000313" key="1">
    <source>
        <dbReference type="EMBL" id="CTQ41277.1"/>
    </source>
</evidence>
<name>A0A0K3AP44_BABMR</name>
<sequence length="563" mass="63103">MRVPYFAELSLPRCMREKKFHAQIVNKIPFDMVDAWKERVAQLSASRTKFIPMEFTEIIDRTSTDEKDACLSSLLQYSIQNKINTSTNDARKLSDFVEIANELMPKWTAAEAGMILRCLIKLRYMDATIYNNLLQRIACKRQQFSVHASIVALDVISTETRFESFMLPVIEKIRANVSATRDTIEIAKLALGLSNFLNISKNGVIIEIIKGLLAKATNDKQLVDLDIRTLSVFATVMSRTLLLSTKLMQIIYMKIDNDCDNLTLDNCAVFANCISQLGHARAAGTISYFELLGDAAAKLESQMNGRLAAVLINAFAKAHVLHQDLFTIISKKLFEICPQFDTRQTAMIAHAFAKLGHLHNIHVIWDLIGDMSGYNWQELAMILYAYTKSGGINVNFINNICKAMCKQFYNTVHSPTGLVSTSYSLYKSRSVGIAAECDKLFVMISQKAVTMLNRFKSTELANLCLSLTASNPSTSILMPKLKTLVLNDVDGDSIFKIVKFCCEAINLNVSDSSADVEWCARLVKNNVHRLASLPISHRKLLKSNLSKLGIFDRDLDCIIISNQ</sequence>
<protein>
    <submittedName>
        <fullName evidence="1">Uncharacterized protein</fullName>
    </submittedName>
</protein>
<organism evidence="1 2">
    <name type="scientific">Babesia microti (strain RI)</name>
    <dbReference type="NCBI Taxonomy" id="1133968"/>
    <lineage>
        <taxon>Eukaryota</taxon>
        <taxon>Sar</taxon>
        <taxon>Alveolata</taxon>
        <taxon>Apicomplexa</taxon>
        <taxon>Aconoidasida</taxon>
        <taxon>Piroplasmida</taxon>
        <taxon>Babesiidae</taxon>
        <taxon>Babesia</taxon>
    </lineage>
</organism>
<accession>A0A0K3AP44</accession>
<reference evidence="1 2" key="3">
    <citation type="journal article" date="2016" name="Sci. Rep.">
        <title>Genome-wide diversity and gene expression profiling of Babesia microti isolates identify polymorphic genes that mediate host-pathogen interactions.</title>
        <authorList>
            <person name="Silva J.C."/>
            <person name="Cornillot E."/>
            <person name="McCracken C."/>
            <person name="Usmani-Brown S."/>
            <person name="Dwivedi A."/>
            <person name="Ifeonu O.O."/>
            <person name="Crabtree J."/>
            <person name="Gotia H.T."/>
            <person name="Virji A.Z."/>
            <person name="Reynes C."/>
            <person name="Colinge J."/>
            <person name="Kumar V."/>
            <person name="Lawres L."/>
            <person name="Pazzi J.E."/>
            <person name="Pablo J.V."/>
            <person name="Hung C."/>
            <person name="Brancato J."/>
            <person name="Kumari P."/>
            <person name="Orvis J."/>
            <person name="Tretina K."/>
            <person name="Chibucos M."/>
            <person name="Ott S."/>
            <person name="Sadzewicz L."/>
            <person name="Sengamalay N."/>
            <person name="Shetty A.C."/>
            <person name="Su Q."/>
            <person name="Tallon L."/>
            <person name="Fraser C.M."/>
            <person name="Frutos R."/>
            <person name="Molina D.M."/>
            <person name="Krause P.J."/>
            <person name="Ben Mamoun C."/>
        </authorList>
    </citation>
    <scope>NUCLEOTIDE SEQUENCE [LARGE SCALE GENOMIC DNA]</scope>
    <source>
        <strain evidence="1 2">RI</strain>
    </source>
</reference>
<dbReference type="OrthoDB" id="367230at2759"/>
<dbReference type="RefSeq" id="XP_012649288.1">
    <property type="nucleotide sequence ID" value="XM_012793834.1"/>
</dbReference>
<evidence type="ECO:0000313" key="2">
    <source>
        <dbReference type="Proteomes" id="UP000002899"/>
    </source>
</evidence>
<dbReference type="GeneID" id="24425323"/>
<dbReference type="VEuPathDB" id="PiroplasmaDB:BMR1_03g03385"/>
<dbReference type="OMA" id="IHQRIET"/>
<dbReference type="Proteomes" id="UP000002899">
    <property type="component" value="Chromosome III"/>
</dbReference>
<dbReference type="AlphaFoldDB" id="A0A0K3AP44"/>
<dbReference type="KEGG" id="bmic:BMR1_03g03385"/>
<proteinExistence type="predicted"/>
<reference evidence="1 2" key="1">
    <citation type="journal article" date="2012" name="Nucleic Acids Res.">
        <title>Sequencing of the smallest Apicomplexan genome from the human pathogen Babesia microti.</title>
        <authorList>
            <person name="Cornillot E."/>
            <person name="Hadj-Kaddour K."/>
            <person name="Dassouli A."/>
            <person name="Noel B."/>
            <person name="Ranwez V."/>
            <person name="Vacherie B."/>
            <person name="Augagneur Y."/>
            <person name="Bres V."/>
            <person name="Duclos A."/>
            <person name="Randazzo S."/>
            <person name="Carcy B."/>
            <person name="Debierre-Grockiego F."/>
            <person name="Delbecq S."/>
            <person name="Moubri-Menage K."/>
            <person name="Shams-Eldin H."/>
            <person name="Usmani-Brown S."/>
            <person name="Bringaud F."/>
            <person name="Wincker P."/>
            <person name="Vivares C.P."/>
            <person name="Schwarz R.T."/>
            <person name="Schetters T.P."/>
            <person name="Krause P.J."/>
            <person name="Gorenflot A."/>
            <person name="Berry V."/>
            <person name="Barbe V."/>
            <person name="Ben Mamoun C."/>
        </authorList>
    </citation>
    <scope>NUCLEOTIDE SEQUENCE [LARGE SCALE GENOMIC DNA]</scope>
    <source>
        <strain evidence="1 2">RI</strain>
    </source>
</reference>